<keyword evidence="3" id="KW-1185">Reference proteome</keyword>
<gene>
    <name evidence="2" type="ORF">Cadr_000024921</name>
</gene>
<sequence length="257" mass="27532">MIPLGAPRTWYRIRQALPVGDGGIPQDGGKRGCSGKASWGRAWKGISGVHKGVMCFWQRSMCKGLDVEASESSSEQTRPGGGGAVMVTPGGRCHLSSEEDGKRPEVGLRNSEEARVWGARVHLRGQQGSVRWALLGTPRLLPSCQALAASSFCTCWQEFSAPSLAAPATCYLTCSVWKPVRARTLGRSSYLLKLFLPCGLWGESKVGRRSHPGSKGGPLRSGTTKTTVAHQRVSGVGRAADKKGHFGFVLVLMKTQV</sequence>
<proteinExistence type="predicted"/>
<protein>
    <submittedName>
        <fullName evidence="2">Uncharacterized protein</fullName>
    </submittedName>
</protein>
<dbReference type="EMBL" id="JWIN03000021">
    <property type="protein sequence ID" value="KAB1261103.1"/>
    <property type="molecule type" value="Genomic_DNA"/>
</dbReference>
<dbReference type="Proteomes" id="UP000299084">
    <property type="component" value="Unassembled WGS sequence"/>
</dbReference>
<dbReference type="AlphaFoldDB" id="A0A5N4CQ68"/>
<accession>A0A5N4CQ68</accession>
<comment type="caution">
    <text evidence="2">The sequence shown here is derived from an EMBL/GenBank/DDBJ whole genome shotgun (WGS) entry which is preliminary data.</text>
</comment>
<evidence type="ECO:0000256" key="1">
    <source>
        <dbReference type="SAM" id="MobiDB-lite"/>
    </source>
</evidence>
<evidence type="ECO:0000313" key="3">
    <source>
        <dbReference type="Proteomes" id="UP000299084"/>
    </source>
</evidence>
<organism evidence="2 3">
    <name type="scientific">Camelus dromedarius</name>
    <name type="common">Dromedary</name>
    <name type="synonym">Arabian camel</name>
    <dbReference type="NCBI Taxonomy" id="9838"/>
    <lineage>
        <taxon>Eukaryota</taxon>
        <taxon>Metazoa</taxon>
        <taxon>Chordata</taxon>
        <taxon>Craniata</taxon>
        <taxon>Vertebrata</taxon>
        <taxon>Euteleostomi</taxon>
        <taxon>Mammalia</taxon>
        <taxon>Eutheria</taxon>
        <taxon>Laurasiatheria</taxon>
        <taxon>Artiodactyla</taxon>
        <taxon>Tylopoda</taxon>
        <taxon>Camelidae</taxon>
        <taxon>Camelus</taxon>
    </lineage>
</organism>
<reference evidence="2 3" key="1">
    <citation type="journal article" date="2019" name="Mol. Ecol. Resour.">
        <title>Improving Illumina assemblies with Hi-C and long reads: an example with the North African dromedary.</title>
        <authorList>
            <person name="Elbers J.P."/>
            <person name="Rogers M.F."/>
            <person name="Perelman P.L."/>
            <person name="Proskuryakova A.A."/>
            <person name="Serdyukova N.A."/>
            <person name="Johnson W.E."/>
            <person name="Horin P."/>
            <person name="Corander J."/>
            <person name="Murphy D."/>
            <person name="Burger P.A."/>
        </authorList>
    </citation>
    <scope>NUCLEOTIDE SEQUENCE [LARGE SCALE GENOMIC DNA]</scope>
    <source>
        <strain evidence="2">Drom800</strain>
        <tissue evidence="2">Blood</tissue>
    </source>
</reference>
<name>A0A5N4CQ68_CAMDR</name>
<evidence type="ECO:0000313" key="2">
    <source>
        <dbReference type="EMBL" id="KAB1261103.1"/>
    </source>
</evidence>
<feature type="region of interest" description="Disordered" evidence="1">
    <location>
        <begin position="206"/>
        <end position="225"/>
    </location>
</feature>